<reference evidence="1" key="1">
    <citation type="submission" date="2016-02" db="EMBL/GenBank/DDBJ databases">
        <title>Draft Genome Sequence of Sporotomaculum syntrophicum Strain FB, a Syntrophic Benzoate Degrader.</title>
        <authorList>
            <person name="Nobu M.K."/>
            <person name="Narihiro T."/>
            <person name="Qiu Y.-L."/>
            <person name="Ohashi A."/>
            <person name="Liu W.-T."/>
            <person name="Yuji S."/>
        </authorList>
    </citation>
    <scope>NUCLEOTIDE SEQUENCE</scope>
    <source>
        <strain evidence="1">FB</strain>
    </source>
</reference>
<keyword evidence="2" id="KW-1185">Reference proteome</keyword>
<dbReference type="InterPro" id="IPR009665">
    <property type="entry name" value="YyaC"/>
</dbReference>
<organism evidence="1 2">
    <name type="scientific">Sporotomaculum syntrophicum</name>
    <dbReference type="NCBI Taxonomy" id="182264"/>
    <lineage>
        <taxon>Bacteria</taxon>
        <taxon>Bacillati</taxon>
        <taxon>Bacillota</taxon>
        <taxon>Clostridia</taxon>
        <taxon>Eubacteriales</taxon>
        <taxon>Desulfallaceae</taxon>
        <taxon>Sporotomaculum</taxon>
    </lineage>
</organism>
<dbReference type="Proteomes" id="UP000798488">
    <property type="component" value="Unassembled WGS sequence"/>
</dbReference>
<dbReference type="SUPFAM" id="SSF53163">
    <property type="entry name" value="HybD-like"/>
    <property type="match status" value="1"/>
</dbReference>
<evidence type="ECO:0000313" key="1">
    <source>
        <dbReference type="EMBL" id="KAF1083809.1"/>
    </source>
</evidence>
<comment type="caution">
    <text evidence="1">The sequence shown here is derived from an EMBL/GenBank/DDBJ whole genome shotgun (WGS) entry which is preliminary data.</text>
</comment>
<evidence type="ECO:0000313" key="2">
    <source>
        <dbReference type="Proteomes" id="UP000798488"/>
    </source>
</evidence>
<protein>
    <recommendedName>
        <fullName evidence="3">Sporulation protein YyaC</fullName>
    </recommendedName>
</protein>
<name>A0A9D2WMB4_9FIRM</name>
<evidence type="ECO:0008006" key="3">
    <source>
        <dbReference type="Google" id="ProtNLM"/>
    </source>
</evidence>
<dbReference type="InterPro" id="IPR023430">
    <property type="entry name" value="Pept_HybD-like_dom_sf"/>
</dbReference>
<dbReference type="AlphaFoldDB" id="A0A9D2WMB4"/>
<dbReference type="Pfam" id="PF06866">
    <property type="entry name" value="DUF1256"/>
    <property type="match status" value="1"/>
</dbReference>
<gene>
    <name evidence="1" type="ORF">SPSYN_02965</name>
</gene>
<dbReference type="OrthoDB" id="9815953at2"/>
<accession>A0A9D2WMB4</accession>
<dbReference type="EMBL" id="LSRS01000009">
    <property type="protein sequence ID" value="KAF1083809.1"/>
    <property type="molecule type" value="Genomic_DNA"/>
</dbReference>
<proteinExistence type="predicted"/>
<sequence>MQQVIEGITKYELFEVYKRILVVCIGTNEIIGDSLGPLVGTMLRDRGFRNVWGTLDKPIGATKVAQYASILPKDKETLIIGVDALNAHDVNLLGYLCVKHAPIWPASSIKQIKNRLPPIGNVSVGMVVTHTRENESSLEYLNAVPKEMIYIGANKIADALEATVKGK</sequence>